<accession>A0A6G7VGX2</accession>
<feature type="binding site" evidence="12">
    <location>
        <position position="130"/>
    </location>
    <ligand>
        <name>L-histidine</name>
        <dbReference type="ChEBI" id="CHEBI:57595"/>
    </ligand>
</feature>
<dbReference type="HAMAP" id="MF_00127">
    <property type="entry name" value="His_tRNA_synth"/>
    <property type="match status" value="1"/>
</dbReference>
<evidence type="ECO:0000256" key="2">
    <source>
        <dbReference type="ARBA" id="ARBA00008226"/>
    </source>
</evidence>
<gene>
    <name evidence="11 14" type="primary">hisS</name>
    <name evidence="14" type="ORF">GWK36_04845</name>
</gene>
<dbReference type="PANTHER" id="PTHR43707:SF1">
    <property type="entry name" value="HISTIDINE--TRNA LIGASE, MITOCHONDRIAL-RELATED"/>
    <property type="match status" value="1"/>
</dbReference>
<dbReference type="InterPro" id="IPR004516">
    <property type="entry name" value="HisRS/HisZ"/>
</dbReference>
<dbReference type="Proteomes" id="UP000502699">
    <property type="component" value="Chromosome"/>
</dbReference>
<dbReference type="CDD" id="cd00859">
    <property type="entry name" value="HisRS_anticodon"/>
    <property type="match status" value="1"/>
</dbReference>
<evidence type="ECO:0000256" key="4">
    <source>
        <dbReference type="ARBA" id="ARBA00022490"/>
    </source>
</evidence>
<feature type="binding site" evidence="12">
    <location>
        <begin position="261"/>
        <end position="262"/>
    </location>
    <ligand>
        <name>L-histidine</name>
        <dbReference type="ChEBI" id="CHEBI:57595"/>
    </ligand>
</feature>
<keyword evidence="9 11" id="KW-0030">Aminoacyl-tRNA synthetase</keyword>
<dbReference type="CDD" id="cd00773">
    <property type="entry name" value="HisRS-like_core"/>
    <property type="match status" value="1"/>
</dbReference>
<keyword evidence="15" id="KW-1185">Reference proteome</keyword>
<evidence type="ECO:0000259" key="13">
    <source>
        <dbReference type="PROSITE" id="PS50862"/>
    </source>
</evidence>
<dbReference type="EMBL" id="CP048029">
    <property type="protein sequence ID" value="QIK39115.1"/>
    <property type="molecule type" value="Genomic_DNA"/>
</dbReference>
<dbReference type="GO" id="GO:0004821">
    <property type="term" value="F:histidine-tRNA ligase activity"/>
    <property type="evidence" value="ECO:0007669"/>
    <property type="project" value="UniProtKB-UniRule"/>
</dbReference>
<evidence type="ECO:0000256" key="6">
    <source>
        <dbReference type="ARBA" id="ARBA00022741"/>
    </source>
</evidence>
<evidence type="ECO:0000256" key="1">
    <source>
        <dbReference type="ARBA" id="ARBA00004496"/>
    </source>
</evidence>
<dbReference type="SUPFAM" id="SSF55681">
    <property type="entry name" value="Class II aaRS and biotin synthetases"/>
    <property type="match status" value="1"/>
</dbReference>
<comment type="subcellular location">
    <subcellularLocation>
        <location evidence="1 11">Cytoplasm</location>
    </subcellularLocation>
</comment>
<evidence type="ECO:0000256" key="8">
    <source>
        <dbReference type="ARBA" id="ARBA00022917"/>
    </source>
</evidence>
<protein>
    <recommendedName>
        <fullName evidence="11">Histidine--tRNA ligase</fullName>
        <ecNumber evidence="11">6.1.1.21</ecNumber>
    </recommendedName>
    <alternativeName>
        <fullName evidence="11">Histidyl-tRNA synthetase</fullName>
        <shortName evidence="11">HisRS</shortName>
    </alternativeName>
</protein>
<comment type="catalytic activity">
    <reaction evidence="10 11">
        <text>tRNA(His) + L-histidine + ATP = L-histidyl-tRNA(His) + AMP + diphosphate + H(+)</text>
        <dbReference type="Rhea" id="RHEA:17313"/>
        <dbReference type="Rhea" id="RHEA-COMP:9665"/>
        <dbReference type="Rhea" id="RHEA-COMP:9689"/>
        <dbReference type="ChEBI" id="CHEBI:15378"/>
        <dbReference type="ChEBI" id="CHEBI:30616"/>
        <dbReference type="ChEBI" id="CHEBI:33019"/>
        <dbReference type="ChEBI" id="CHEBI:57595"/>
        <dbReference type="ChEBI" id="CHEBI:78442"/>
        <dbReference type="ChEBI" id="CHEBI:78527"/>
        <dbReference type="ChEBI" id="CHEBI:456215"/>
        <dbReference type="EC" id="6.1.1.21"/>
    </reaction>
</comment>
<keyword evidence="8 11" id="KW-0648">Protein biosynthesis</keyword>
<evidence type="ECO:0000313" key="14">
    <source>
        <dbReference type="EMBL" id="QIK39115.1"/>
    </source>
</evidence>
<dbReference type="InterPro" id="IPR006195">
    <property type="entry name" value="aa-tRNA-synth_II"/>
</dbReference>
<feature type="binding site" evidence="12">
    <location>
        <position position="257"/>
    </location>
    <ligand>
        <name>L-histidine</name>
        <dbReference type="ChEBI" id="CHEBI:57595"/>
    </ligand>
</feature>
<dbReference type="AlphaFoldDB" id="A0A6G7VGX2"/>
<dbReference type="InterPro" id="IPR041715">
    <property type="entry name" value="HisRS-like_core"/>
</dbReference>
<sequence>MTQSIQAIRGMHDILPDRVGLWQYIEDTARAVLTAYGYQEIRTPLVEVTELFNRSIGEVTDIVEKEMYSFLDRHGDSLSLRPEGTAGCVRAAIEHGLIQQPQRLWYRGPMFRYERPQRGRYRQFHQIGVEVFGLLGPDIDIEMILLTARLWRSLGLGELRLELNTLGDNTERQVYRARLVEYLRPYADRLDPDSRRRLETNPLRILDSKDPGTQEILVGAPRLLDVLGAESRAHFETLCAGLDALAIAYRINPRLVRGLDYYNRTVFEWITEQLGAQGTVCAGGRYDGLIAQLGGRPTPAIGFALGIERLVELLGQGNRSAHPAVDAYLVALGERADIESLRLAERLRDRLPGLRLLVNCGGGSFKAQFKRADKSGARFALVLGEAELERGLIGIKDLRAPEDQRDLDFETLVAVLADELSVNVVMPASAGMGA</sequence>
<evidence type="ECO:0000256" key="5">
    <source>
        <dbReference type="ARBA" id="ARBA00022598"/>
    </source>
</evidence>
<evidence type="ECO:0000256" key="7">
    <source>
        <dbReference type="ARBA" id="ARBA00022840"/>
    </source>
</evidence>
<dbReference type="GO" id="GO:0006427">
    <property type="term" value="P:histidyl-tRNA aminoacylation"/>
    <property type="evidence" value="ECO:0007669"/>
    <property type="project" value="UniProtKB-UniRule"/>
</dbReference>
<evidence type="ECO:0000256" key="10">
    <source>
        <dbReference type="ARBA" id="ARBA00047639"/>
    </source>
</evidence>
<keyword evidence="7 11" id="KW-0067">ATP-binding</keyword>
<dbReference type="KEGG" id="cjap:GWK36_04845"/>
<dbReference type="SUPFAM" id="SSF52954">
    <property type="entry name" value="Class II aaRS ABD-related"/>
    <property type="match status" value="1"/>
</dbReference>
<dbReference type="PROSITE" id="PS50862">
    <property type="entry name" value="AA_TRNA_LIGASE_II"/>
    <property type="match status" value="1"/>
</dbReference>
<dbReference type="InterPro" id="IPR033656">
    <property type="entry name" value="HisRS_anticodon"/>
</dbReference>
<dbReference type="InterPro" id="IPR015807">
    <property type="entry name" value="His-tRNA-ligase"/>
</dbReference>
<evidence type="ECO:0000313" key="15">
    <source>
        <dbReference type="Proteomes" id="UP000502699"/>
    </source>
</evidence>
<keyword evidence="5 11" id="KW-0436">Ligase</keyword>
<feature type="domain" description="Aminoacyl-transfer RNA synthetases class-II family profile" evidence="13">
    <location>
        <begin position="1"/>
        <end position="323"/>
    </location>
</feature>
<reference evidence="15" key="1">
    <citation type="submission" date="2020-01" db="EMBL/GenBank/DDBJ databases">
        <title>Caldichromatium gen. nov., sp. nov., a thermophilic purple sulfur bacterium member of the family Chromatiaceae isolated from Nakabusa hot spring, Japan.</title>
        <authorList>
            <person name="Saini M.K."/>
            <person name="Hanada S."/>
            <person name="Tank M."/>
        </authorList>
    </citation>
    <scope>NUCLEOTIDE SEQUENCE [LARGE SCALE GENOMIC DNA]</scope>
    <source>
        <strain evidence="15">No.7</strain>
    </source>
</reference>
<dbReference type="PIRSF" id="PIRSF001549">
    <property type="entry name" value="His-tRNA_synth"/>
    <property type="match status" value="1"/>
</dbReference>
<name>A0A6G7VGX2_9GAMM</name>
<dbReference type="GO" id="GO:0005737">
    <property type="term" value="C:cytoplasm"/>
    <property type="evidence" value="ECO:0007669"/>
    <property type="project" value="UniProtKB-SubCell"/>
</dbReference>
<dbReference type="InterPro" id="IPR004154">
    <property type="entry name" value="Anticodon-bd"/>
</dbReference>
<dbReference type="Pfam" id="PF13393">
    <property type="entry name" value="tRNA-synt_His"/>
    <property type="match status" value="2"/>
</dbReference>
<dbReference type="Gene3D" id="3.30.930.10">
    <property type="entry name" value="Bira Bifunctional Protein, Domain 2"/>
    <property type="match status" value="1"/>
</dbReference>
<dbReference type="FunFam" id="3.30.930.10:FF:000005">
    <property type="entry name" value="Histidine--tRNA ligase"/>
    <property type="match status" value="1"/>
</dbReference>
<organism evidence="14 15">
    <name type="scientific">Caldichromatium japonicum</name>
    <dbReference type="NCBI Taxonomy" id="2699430"/>
    <lineage>
        <taxon>Bacteria</taxon>
        <taxon>Pseudomonadati</taxon>
        <taxon>Pseudomonadota</taxon>
        <taxon>Gammaproteobacteria</taxon>
        <taxon>Chromatiales</taxon>
        <taxon>Chromatiaceae</taxon>
        <taxon>Caldichromatium</taxon>
    </lineage>
</organism>
<feature type="binding site" evidence="12">
    <location>
        <begin position="83"/>
        <end position="85"/>
    </location>
    <ligand>
        <name>L-histidine</name>
        <dbReference type="ChEBI" id="CHEBI:57595"/>
    </ligand>
</feature>
<evidence type="ECO:0000256" key="9">
    <source>
        <dbReference type="ARBA" id="ARBA00023146"/>
    </source>
</evidence>
<evidence type="ECO:0000256" key="3">
    <source>
        <dbReference type="ARBA" id="ARBA00011738"/>
    </source>
</evidence>
<evidence type="ECO:0000256" key="11">
    <source>
        <dbReference type="HAMAP-Rule" id="MF_00127"/>
    </source>
</evidence>
<keyword evidence="4 11" id="KW-0963">Cytoplasm</keyword>
<dbReference type="Gene3D" id="3.40.50.800">
    <property type="entry name" value="Anticodon-binding domain"/>
    <property type="match status" value="1"/>
</dbReference>
<dbReference type="RefSeq" id="WP_166272467.1">
    <property type="nucleotide sequence ID" value="NZ_CP048029.1"/>
</dbReference>
<dbReference type="PANTHER" id="PTHR43707">
    <property type="entry name" value="HISTIDYL-TRNA SYNTHETASE"/>
    <property type="match status" value="1"/>
</dbReference>
<dbReference type="InterPro" id="IPR045864">
    <property type="entry name" value="aa-tRNA-synth_II/BPL/LPL"/>
</dbReference>
<feature type="binding site" evidence="12">
    <location>
        <position position="112"/>
    </location>
    <ligand>
        <name>L-histidine</name>
        <dbReference type="ChEBI" id="CHEBI:57595"/>
    </ligand>
</feature>
<keyword evidence="6 11" id="KW-0547">Nucleotide-binding</keyword>
<dbReference type="Pfam" id="PF03129">
    <property type="entry name" value="HGTP_anticodon"/>
    <property type="match status" value="1"/>
</dbReference>
<dbReference type="EC" id="6.1.1.21" evidence="11"/>
<evidence type="ECO:0000256" key="12">
    <source>
        <dbReference type="PIRSR" id="PIRSR001549-1"/>
    </source>
</evidence>
<dbReference type="NCBIfam" id="TIGR00442">
    <property type="entry name" value="hisS"/>
    <property type="match status" value="1"/>
</dbReference>
<dbReference type="InterPro" id="IPR036621">
    <property type="entry name" value="Anticodon-bd_dom_sf"/>
</dbReference>
<feature type="binding site" evidence="12">
    <location>
        <position position="126"/>
    </location>
    <ligand>
        <name>L-histidine</name>
        <dbReference type="ChEBI" id="CHEBI:57595"/>
    </ligand>
</feature>
<comment type="similarity">
    <text evidence="2 11">Belongs to the class-II aminoacyl-tRNA synthetase family.</text>
</comment>
<proteinExistence type="inferred from homology"/>
<comment type="subunit">
    <text evidence="3 11">Homodimer.</text>
</comment>
<dbReference type="GO" id="GO:0005524">
    <property type="term" value="F:ATP binding"/>
    <property type="evidence" value="ECO:0007669"/>
    <property type="project" value="UniProtKB-UniRule"/>
</dbReference>